<protein>
    <submittedName>
        <fullName evidence="6">Membrane-anchored glycosyltransferase</fullName>
    </submittedName>
</protein>
<dbReference type="SUPFAM" id="SSF53448">
    <property type="entry name" value="Nucleotide-diphospho-sugar transferases"/>
    <property type="match status" value="1"/>
</dbReference>
<dbReference type="Proteomes" id="UP000011682">
    <property type="component" value="Unassembled WGS sequence"/>
</dbReference>
<dbReference type="PANTHER" id="PTHR43179">
    <property type="entry name" value="RHAMNOSYLTRANSFERASE WBBL"/>
    <property type="match status" value="1"/>
</dbReference>
<feature type="region of interest" description="Disordered" evidence="4">
    <location>
        <begin position="240"/>
        <end position="262"/>
    </location>
</feature>
<keyword evidence="3" id="KW-0808">Transferase</keyword>
<evidence type="ECO:0000256" key="3">
    <source>
        <dbReference type="ARBA" id="ARBA00022679"/>
    </source>
</evidence>
<dbReference type="EMBL" id="ANAH02000075">
    <property type="protein sequence ID" value="EPX54957.1"/>
    <property type="molecule type" value="Genomic_DNA"/>
</dbReference>
<dbReference type="Pfam" id="PF00535">
    <property type="entry name" value="Glycos_transf_2"/>
    <property type="match status" value="1"/>
</dbReference>
<evidence type="ECO:0000313" key="7">
    <source>
        <dbReference type="Proteomes" id="UP000011682"/>
    </source>
</evidence>
<reference evidence="6" key="1">
    <citation type="submission" date="2013-05" db="EMBL/GenBank/DDBJ databases">
        <title>Genome assembly of Cystobacter fuscus DSM 2262.</title>
        <authorList>
            <person name="Sharma G."/>
            <person name="Khatri I."/>
            <person name="Kaur C."/>
            <person name="Mayilraj S."/>
            <person name="Subramanian S."/>
        </authorList>
    </citation>
    <scope>NUCLEOTIDE SEQUENCE [LARGE SCALE GENOMIC DNA]</scope>
    <source>
        <strain evidence="6">DSM 2262</strain>
    </source>
</reference>
<feature type="domain" description="Glycosyltransferase 2-like" evidence="5">
    <location>
        <begin position="12"/>
        <end position="162"/>
    </location>
</feature>
<dbReference type="AlphaFoldDB" id="S9NY59"/>
<accession>S9NY59</accession>
<keyword evidence="7" id="KW-1185">Reference proteome</keyword>
<proteinExistence type="inferred from homology"/>
<dbReference type="InterPro" id="IPR001173">
    <property type="entry name" value="Glyco_trans_2-like"/>
</dbReference>
<organism evidence="6 7">
    <name type="scientific">Cystobacter fuscus (strain ATCC 25194 / DSM 2262 / NBRC 100088 / M29)</name>
    <dbReference type="NCBI Taxonomy" id="1242864"/>
    <lineage>
        <taxon>Bacteria</taxon>
        <taxon>Pseudomonadati</taxon>
        <taxon>Myxococcota</taxon>
        <taxon>Myxococcia</taxon>
        <taxon>Myxococcales</taxon>
        <taxon>Cystobacterineae</taxon>
        <taxon>Archangiaceae</taxon>
        <taxon>Cystobacter</taxon>
    </lineage>
</organism>
<sequence>MSQNPLPALPLSVVVPCYGRVELTRKLLSSFAAAPDRFQVVLVDDASPEPLGQLMDEFRAHLDIDYIRQPRTRGPAAARNRGLSAARHTFVAFTDNDCIVQPHWARELTTHLRDASPQVAGVGGRTLAVGTDIFSRYYSYHKLLDPHAHQGRYLYVVTANCAFKRSTLDEVGGFDEDLRRPGGEDPGLCFKLLRRGYVLNYRPSAIVHHHYRPGLVDFARTLFRYGRGCRMQTDRYMPDLATAPTPVPAGPPGERDVTSRSA</sequence>
<dbReference type="OrthoDB" id="9809116at2"/>
<evidence type="ECO:0000256" key="4">
    <source>
        <dbReference type="SAM" id="MobiDB-lite"/>
    </source>
</evidence>
<dbReference type="Gene3D" id="3.90.550.10">
    <property type="entry name" value="Spore Coat Polysaccharide Biosynthesis Protein SpsA, Chain A"/>
    <property type="match status" value="1"/>
</dbReference>
<dbReference type="RefSeq" id="WP_002630587.1">
    <property type="nucleotide sequence ID" value="NZ_ANAH02000075.1"/>
</dbReference>
<feature type="compositionally biased region" description="Basic and acidic residues" evidence="4">
    <location>
        <begin position="253"/>
        <end position="262"/>
    </location>
</feature>
<gene>
    <name evidence="6" type="ORF">D187_009696</name>
</gene>
<evidence type="ECO:0000256" key="2">
    <source>
        <dbReference type="ARBA" id="ARBA00022676"/>
    </source>
</evidence>
<evidence type="ECO:0000256" key="1">
    <source>
        <dbReference type="ARBA" id="ARBA00006739"/>
    </source>
</evidence>
<evidence type="ECO:0000259" key="5">
    <source>
        <dbReference type="Pfam" id="PF00535"/>
    </source>
</evidence>
<dbReference type="GO" id="GO:0016757">
    <property type="term" value="F:glycosyltransferase activity"/>
    <property type="evidence" value="ECO:0007669"/>
    <property type="project" value="UniProtKB-KW"/>
</dbReference>
<dbReference type="InterPro" id="IPR029044">
    <property type="entry name" value="Nucleotide-diphossugar_trans"/>
</dbReference>
<name>S9NY59_CYSF2</name>
<comment type="similarity">
    <text evidence="1">Belongs to the glycosyltransferase 2 family.</text>
</comment>
<keyword evidence="2" id="KW-0328">Glycosyltransferase</keyword>
<dbReference type="eggNOG" id="COG1216">
    <property type="taxonomic scope" value="Bacteria"/>
</dbReference>
<evidence type="ECO:0000313" key="6">
    <source>
        <dbReference type="EMBL" id="EPX54957.1"/>
    </source>
</evidence>
<comment type="caution">
    <text evidence="6">The sequence shown here is derived from an EMBL/GenBank/DDBJ whole genome shotgun (WGS) entry which is preliminary data.</text>
</comment>
<dbReference type="PANTHER" id="PTHR43179:SF12">
    <property type="entry name" value="GALACTOFURANOSYLTRANSFERASE GLFT2"/>
    <property type="match status" value="1"/>
</dbReference>